<evidence type="ECO:0000256" key="1">
    <source>
        <dbReference type="ARBA" id="ARBA00004141"/>
    </source>
</evidence>
<keyword evidence="2 6" id="KW-0812">Transmembrane</keyword>
<dbReference type="OrthoDB" id="4571836at2"/>
<comment type="caution">
    <text evidence="7">The sequence shown here is derived from an EMBL/GenBank/DDBJ whole genome shotgun (WGS) entry which is preliminary data.</text>
</comment>
<keyword evidence="8" id="KW-1185">Reference proteome</keyword>
<name>A0A4R6USA7_9ACTN</name>
<dbReference type="PANTHER" id="PTHR40761:SF1">
    <property type="entry name" value="CONSERVED INTEGRAL MEMBRANE ALANINE VALINE AND LEUCINE RICH PROTEIN-RELATED"/>
    <property type="match status" value="1"/>
</dbReference>
<dbReference type="RefSeq" id="WP_133742377.1">
    <property type="nucleotide sequence ID" value="NZ_SNYN01000014.1"/>
</dbReference>
<feature type="transmembrane region" description="Helical" evidence="6">
    <location>
        <begin position="193"/>
        <end position="212"/>
    </location>
</feature>
<feature type="region of interest" description="Disordered" evidence="5">
    <location>
        <begin position="275"/>
        <end position="294"/>
    </location>
</feature>
<dbReference type="Pfam" id="PF05653">
    <property type="entry name" value="Mg_trans_NIPA"/>
    <property type="match status" value="1"/>
</dbReference>
<evidence type="ECO:0000256" key="2">
    <source>
        <dbReference type="ARBA" id="ARBA00022692"/>
    </source>
</evidence>
<comment type="subcellular location">
    <subcellularLocation>
        <location evidence="1">Membrane</location>
        <topology evidence="1">Multi-pass membrane protein</topology>
    </subcellularLocation>
</comment>
<dbReference type="InterPro" id="IPR037185">
    <property type="entry name" value="EmrE-like"/>
</dbReference>
<evidence type="ECO:0000256" key="4">
    <source>
        <dbReference type="ARBA" id="ARBA00023136"/>
    </source>
</evidence>
<dbReference type="EMBL" id="SNYN01000014">
    <property type="protein sequence ID" value="TDQ49981.1"/>
    <property type="molecule type" value="Genomic_DNA"/>
</dbReference>
<dbReference type="GO" id="GO:0016020">
    <property type="term" value="C:membrane"/>
    <property type="evidence" value="ECO:0007669"/>
    <property type="project" value="UniProtKB-SubCell"/>
</dbReference>
<keyword evidence="4 6" id="KW-0472">Membrane</keyword>
<keyword evidence="3 6" id="KW-1133">Transmembrane helix</keyword>
<sequence>MTWAIVVAVMGAVSFAGGAALQERAAMNAPAIGVSQLRLLRHLARNSGWLLGIGLTVAGFAAHAWALFHAPLTVVQPIGVSGLLFAVVFSALLHKRPLTRKQVVGCVVVTVGLTALLAVLPKPPDHPPPPPRGPLTVPLVSMAVMLGCLAVAGRTSGAVRAWTLALAGGVGFAVTSALARIVGVAALHDPMTLLSPFTLFAVFFGLFGAAVVQNAYRTDHFALAYATILISDPIAAALIGVVMLGESLPSGAFGSTVAVLAVLAVAAGTVSLARSSRPAAPHPGAAGLPQPVRD</sequence>
<feature type="transmembrane region" description="Helical" evidence="6">
    <location>
        <begin position="224"/>
        <end position="245"/>
    </location>
</feature>
<dbReference type="Proteomes" id="UP000295281">
    <property type="component" value="Unassembled WGS sequence"/>
</dbReference>
<gene>
    <name evidence="7" type="ORF">EV190_11425</name>
</gene>
<dbReference type="AlphaFoldDB" id="A0A4R6USA7"/>
<dbReference type="GO" id="GO:0015095">
    <property type="term" value="F:magnesium ion transmembrane transporter activity"/>
    <property type="evidence" value="ECO:0007669"/>
    <property type="project" value="InterPro"/>
</dbReference>
<dbReference type="InterPro" id="IPR008521">
    <property type="entry name" value="Mg_trans_NIPA"/>
</dbReference>
<evidence type="ECO:0000313" key="7">
    <source>
        <dbReference type="EMBL" id="TDQ49981.1"/>
    </source>
</evidence>
<feature type="transmembrane region" description="Helical" evidence="6">
    <location>
        <begin position="251"/>
        <end position="273"/>
    </location>
</feature>
<feature type="transmembrane region" description="Helical" evidence="6">
    <location>
        <begin position="164"/>
        <end position="187"/>
    </location>
</feature>
<dbReference type="NCBIfam" id="NF038012">
    <property type="entry name" value="DMT_1"/>
    <property type="match status" value="1"/>
</dbReference>
<dbReference type="Gene3D" id="1.10.3730.20">
    <property type="match status" value="1"/>
</dbReference>
<evidence type="ECO:0008006" key="9">
    <source>
        <dbReference type="Google" id="ProtNLM"/>
    </source>
</evidence>
<evidence type="ECO:0000256" key="3">
    <source>
        <dbReference type="ARBA" id="ARBA00022989"/>
    </source>
</evidence>
<feature type="transmembrane region" description="Helical" evidence="6">
    <location>
        <begin position="133"/>
        <end position="152"/>
    </location>
</feature>
<reference evidence="7 8" key="1">
    <citation type="submission" date="2019-03" db="EMBL/GenBank/DDBJ databases">
        <title>Genomic Encyclopedia of Type Strains, Phase IV (KMG-IV): sequencing the most valuable type-strain genomes for metagenomic binning, comparative biology and taxonomic classification.</title>
        <authorList>
            <person name="Goeker M."/>
        </authorList>
    </citation>
    <scope>NUCLEOTIDE SEQUENCE [LARGE SCALE GENOMIC DNA]</scope>
    <source>
        <strain evidence="7 8">DSM 46770</strain>
    </source>
</reference>
<accession>A0A4R6USA7</accession>
<protein>
    <recommendedName>
        <fullName evidence="9">Magnesium transporter NIPA</fullName>
    </recommendedName>
</protein>
<feature type="transmembrane region" description="Helical" evidence="6">
    <location>
        <begin position="48"/>
        <end position="68"/>
    </location>
</feature>
<dbReference type="SUPFAM" id="SSF103481">
    <property type="entry name" value="Multidrug resistance efflux transporter EmrE"/>
    <property type="match status" value="1"/>
</dbReference>
<evidence type="ECO:0000313" key="8">
    <source>
        <dbReference type="Proteomes" id="UP000295281"/>
    </source>
</evidence>
<evidence type="ECO:0000256" key="5">
    <source>
        <dbReference type="SAM" id="MobiDB-lite"/>
    </source>
</evidence>
<feature type="transmembrane region" description="Helical" evidence="6">
    <location>
        <begin position="74"/>
        <end position="94"/>
    </location>
</feature>
<evidence type="ECO:0000256" key="6">
    <source>
        <dbReference type="SAM" id="Phobius"/>
    </source>
</evidence>
<proteinExistence type="predicted"/>
<dbReference type="PANTHER" id="PTHR40761">
    <property type="entry name" value="CONSERVED INTEGRAL MEMBRANE ALANINE VALINE AND LEUCINE RICH PROTEIN-RELATED"/>
    <property type="match status" value="1"/>
</dbReference>
<organism evidence="7 8">
    <name type="scientific">Actinorugispora endophytica</name>
    <dbReference type="NCBI Taxonomy" id="1605990"/>
    <lineage>
        <taxon>Bacteria</taxon>
        <taxon>Bacillati</taxon>
        <taxon>Actinomycetota</taxon>
        <taxon>Actinomycetes</taxon>
        <taxon>Streptosporangiales</taxon>
        <taxon>Nocardiopsidaceae</taxon>
        <taxon>Actinorugispora</taxon>
    </lineage>
</organism>
<feature type="transmembrane region" description="Helical" evidence="6">
    <location>
        <begin position="103"/>
        <end position="121"/>
    </location>
</feature>